<keyword evidence="1" id="KW-0732">Signal</keyword>
<accession>A0A1I3FLP1</accession>
<evidence type="ECO:0000313" key="3">
    <source>
        <dbReference type="Proteomes" id="UP000199040"/>
    </source>
</evidence>
<dbReference type="InterPro" id="IPR009998">
    <property type="entry name" value="YfaZ"/>
</dbReference>
<name>A0A1I3FLP1_9GAMM</name>
<organism evidence="2 3">
    <name type="scientific">Modicisalibacter xianhensis</name>
    <dbReference type="NCBI Taxonomy" id="442341"/>
    <lineage>
        <taxon>Bacteria</taxon>
        <taxon>Pseudomonadati</taxon>
        <taxon>Pseudomonadota</taxon>
        <taxon>Gammaproteobacteria</taxon>
        <taxon>Oceanospirillales</taxon>
        <taxon>Halomonadaceae</taxon>
        <taxon>Modicisalibacter</taxon>
    </lineage>
</organism>
<protein>
    <submittedName>
        <fullName evidence="2">YfaZ</fullName>
    </submittedName>
</protein>
<dbReference type="STRING" id="442341.SAMN04487959_11944"/>
<feature type="signal peptide" evidence="1">
    <location>
        <begin position="1"/>
        <end position="22"/>
    </location>
</feature>
<proteinExistence type="predicted"/>
<dbReference type="Pfam" id="PF07437">
    <property type="entry name" value="YfaZ"/>
    <property type="match status" value="1"/>
</dbReference>
<keyword evidence="3" id="KW-1185">Reference proteome</keyword>
<evidence type="ECO:0000313" key="2">
    <source>
        <dbReference type="EMBL" id="SFI12155.1"/>
    </source>
</evidence>
<dbReference type="EMBL" id="FOPY01000019">
    <property type="protein sequence ID" value="SFI12155.1"/>
    <property type="molecule type" value="Genomic_DNA"/>
</dbReference>
<sequence length="183" mass="18826">MNAITFLAGVATLALTTSMAQASGLDVNINNEAARFAASGEVSPGIELGGSLLSSDDNGGLTAAGIQLMGTESTRTYEVGAGPRLSHYDSDHGQGGGLGLGGFGYVYLPAVPKLSVGGYGVYTPGALTYQDFDHGSELGARARYRVAHNVQAYVGYRRVGAEFDDGDNETLDSGPLVGVNLLF</sequence>
<dbReference type="RefSeq" id="WP_092849823.1">
    <property type="nucleotide sequence ID" value="NZ_FOPY01000019.1"/>
</dbReference>
<gene>
    <name evidence="2" type="ORF">SAMN04487959_11944</name>
</gene>
<evidence type="ECO:0000256" key="1">
    <source>
        <dbReference type="SAM" id="SignalP"/>
    </source>
</evidence>
<dbReference type="AlphaFoldDB" id="A0A1I3FLP1"/>
<reference evidence="2 3" key="1">
    <citation type="submission" date="2016-10" db="EMBL/GenBank/DDBJ databases">
        <authorList>
            <person name="de Groot N.N."/>
        </authorList>
    </citation>
    <scope>NUCLEOTIDE SEQUENCE [LARGE SCALE GENOMIC DNA]</scope>
    <source>
        <strain evidence="2 3">CGMCC 1.6848</strain>
    </source>
</reference>
<dbReference type="Proteomes" id="UP000199040">
    <property type="component" value="Unassembled WGS sequence"/>
</dbReference>
<feature type="chain" id="PRO_5011589516" evidence="1">
    <location>
        <begin position="23"/>
        <end position="183"/>
    </location>
</feature>